<reference evidence="2" key="1">
    <citation type="submission" date="2020-01" db="EMBL/GenBank/DDBJ databases">
        <authorList>
            <consortium name="DOE Joint Genome Institute"/>
            <person name="Haridas S."/>
            <person name="Albert R."/>
            <person name="Binder M."/>
            <person name="Bloem J."/>
            <person name="Labutti K."/>
            <person name="Salamov A."/>
            <person name="Andreopoulos B."/>
            <person name="Baker S.E."/>
            <person name="Barry K."/>
            <person name="Bills G."/>
            <person name="Bluhm B.H."/>
            <person name="Cannon C."/>
            <person name="Castanera R."/>
            <person name="Culley D.E."/>
            <person name="Daum C."/>
            <person name="Ezra D."/>
            <person name="Gonzalez J.B."/>
            <person name="Henrissat B."/>
            <person name="Kuo A."/>
            <person name="Liang C."/>
            <person name="Lipzen A."/>
            <person name="Lutzoni F."/>
            <person name="Magnuson J."/>
            <person name="Mondo S."/>
            <person name="Nolan M."/>
            <person name="Ohm R."/>
            <person name="Pangilinan J."/>
            <person name="Park H.-J."/>
            <person name="Ramirez L."/>
            <person name="Alfaro M."/>
            <person name="Sun H."/>
            <person name="Tritt A."/>
            <person name="Yoshinaga Y."/>
            <person name="Zwiers L.-H."/>
            <person name="Turgeon B.G."/>
            <person name="Goodwin S.B."/>
            <person name="Spatafora J.W."/>
            <person name="Crous P.W."/>
            <person name="Grigoriev I.V."/>
        </authorList>
    </citation>
    <scope>NUCLEOTIDE SEQUENCE</scope>
    <source>
        <strain evidence="2">CBS 342.82</strain>
    </source>
</reference>
<gene>
    <name evidence="2" type="ORF">K489DRAFT_189362</name>
</gene>
<keyword evidence="1" id="KW-1185">Reference proteome</keyword>
<dbReference type="RefSeq" id="XP_033461795.1">
    <property type="nucleotide sequence ID" value="XM_033599514.1"/>
</dbReference>
<accession>A0A6J3MAU9</accession>
<evidence type="ECO:0000313" key="2">
    <source>
        <dbReference type="RefSeq" id="XP_033461795.1"/>
    </source>
</evidence>
<name>A0A6J3MAU9_9PEZI</name>
<reference evidence="2" key="2">
    <citation type="submission" date="2020-04" db="EMBL/GenBank/DDBJ databases">
        <authorList>
            <consortium name="NCBI Genome Project"/>
        </authorList>
    </citation>
    <scope>NUCLEOTIDE SEQUENCE</scope>
    <source>
        <strain evidence="2">CBS 342.82</strain>
    </source>
</reference>
<dbReference type="InterPro" id="IPR002110">
    <property type="entry name" value="Ankyrin_rpt"/>
</dbReference>
<dbReference type="OrthoDB" id="3944243at2759"/>
<dbReference type="InterPro" id="IPR036770">
    <property type="entry name" value="Ankyrin_rpt-contain_sf"/>
</dbReference>
<reference evidence="2" key="3">
    <citation type="submission" date="2025-08" db="UniProtKB">
        <authorList>
            <consortium name="RefSeq"/>
        </authorList>
    </citation>
    <scope>IDENTIFICATION</scope>
    <source>
        <strain evidence="2">CBS 342.82</strain>
    </source>
</reference>
<protein>
    <submittedName>
        <fullName evidence="2">Ankyrin</fullName>
    </submittedName>
</protein>
<dbReference type="GeneID" id="54357313"/>
<dbReference type="Proteomes" id="UP000504637">
    <property type="component" value="Unplaced"/>
</dbReference>
<dbReference type="AlphaFoldDB" id="A0A6J3MAU9"/>
<proteinExistence type="predicted"/>
<organism evidence="2">
    <name type="scientific">Dissoconium aciculare CBS 342.82</name>
    <dbReference type="NCBI Taxonomy" id="1314786"/>
    <lineage>
        <taxon>Eukaryota</taxon>
        <taxon>Fungi</taxon>
        <taxon>Dikarya</taxon>
        <taxon>Ascomycota</taxon>
        <taxon>Pezizomycotina</taxon>
        <taxon>Dothideomycetes</taxon>
        <taxon>Dothideomycetidae</taxon>
        <taxon>Mycosphaerellales</taxon>
        <taxon>Dissoconiaceae</taxon>
        <taxon>Dissoconium</taxon>
    </lineage>
</organism>
<dbReference type="PANTHER" id="PTHR10039">
    <property type="entry name" value="AMELOGENIN"/>
    <property type="match status" value="1"/>
</dbReference>
<dbReference type="SUPFAM" id="SSF48403">
    <property type="entry name" value="Ankyrin repeat"/>
    <property type="match status" value="1"/>
</dbReference>
<dbReference type="Gene3D" id="1.25.40.20">
    <property type="entry name" value="Ankyrin repeat-containing domain"/>
    <property type="match status" value="2"/>
</dbReference>
<sequence length="572" mass="64309">MLDEMPKDLNRTYARILRDIPENRQPFAWRLLKWVAYSQSPLSMSEVKEAMRISVDEVYGDAVSVGARNEYVLDRTLRSLQSLVEPYKEYECIVDKTNGEVQPRGFVALRLTHFSVVEFLELWGLNFPDLDSLNAILQDHPASSETSSDIVTHPFSRAIAQEFMARCCLGYLRHYSDSPQKMSNITDLDNFKLLKYAARSWFIHAAFAGREVAADVSDFICNMDLGNDWLKVYNPSAHLASPFSREIDRERPGSLALAAFLGDQRMVFNLFHHPDNSKFWAKPHIEALFIASRYGHAKVVKVLLERRQRTLDRKRWSLVPEDNDIETALVEASAGGHVSAVRELTEYNPSTDSQENAQTAAAARSYVDLVVEVLKVIKGVRVTLWPQVEVSTTSGCHRQLQSRRFLPILVSLFVERGVWTTSAINAATEHHQTAVVDLLSVGQRNSVLHDSLLSAAFLGYIDIVRLLLGRGVSDPAQVLHMAAVEGHADIVRLERSRTDKIPHLALRHEATHNNPVVVNMLLEYGAIERIEDGRAACKEIMEQAHLAGQHHIRTLLAAELAPPEGAQDVQAD</sequence>
<dbReference type="PANTHER" id="PTHR10039:SF14">
    <property type="entry name" value="NACHT DOMAIN-CONTAINING PROTEIN"/>
    <property type="match status" value="1"/>
</dbReference>
<evidence type="ECO:0000313" key="1">
    <source>
        <dbReference type="Proteomes" id="UP000504637"/>
    </source>
</evidence>
<dbReference type="SMART" id="SM00248">
    <property type="entry name" value="ANK"/>
    <property type="match status" value="4"/>
</dbReference>